<dbReference type="Proteomes" id="UP001597349">
    <property type="component" value="Unassembled WGS sequence"/>
</dbReference>
<feature type="region of interest" description="Disordered" evidence="1">
    <location>
        <begin position="1"/>
        <end position="33"/>
    </location>
</feature>
<accession>A0ABW4W869</accession>
<evidence type="ECO:0000313" key="3">
    <source>
        <dbReference type="Proteomes" id="UP001597349"/>
    </source>
</evidence>
<protein>
    <recommendedName>
        <fullName evidence="4">CCHC-type domain-containing protein</fullName>
    </recommendedName>
</protein>
<keyword evidence="3" id="KW-1185">Reference proteome</keyword>
<evidence type="ECO:0008006" key="4">
    <source>
        <dbReference type="Google" id="ProtNLM"/>
    </source>
</evidence>
<feature type="region of interest" description="Disordered" evidence="1">
    <location>
        <begin position="86"/>
        <end position="111"/>
    </location>
</feature>
<feature type="compositionally biased region" description="Acidic residues" evidence="1">
    <location>
        <begin position="96"/>
        <end position="105"/>
    </location>
</feature>
<sequence>MAVTSGVSRSSGVSRTSNERVTRHSHPGQRFRNSQLAVFLRRNQMVRRALLGMDGRKPYETPQWPPGNEDSEAMCCSFCGGRDHRYEDCPQREPADDLPPDDPDDATAKPD</sequence>
<gene>
    <name evidence="2" type="ORF">ACFSQT_06835</name>
</gene>
<evidence type="ECO:0000313" key="2">
    <source>
        <dbReference type="EMBL" id="MFD2052834.1"/>
    </source>
</evidence>
<proteinExistence type="predicted"/>
<evidence type="ECO:0000256" key="1">
    <source>
        <dbReference type="SAM" id="MobiDB-lite"/>
    </source>
</evidence>
<dbReference type="EMBL" id="JBHUGY010000014">
    <property type="protein sequence ID" value="MFD2052834.1"/>
    <property type="molecule type" value="Genomic_DNA"/>
</dbReference>
<feature type="compositionally biased region" description="Basic and acidic residues" evidence="1">
    <location>
        <begin position="86"/>
        <end position="95"/>
    </location>
</feature>
<organism evidence="2 3">
    <name type="scientific">Mesorhizobium calcicola</name>
    <dbReference type="NCBI Taxonomy" id="1300310"/>
    <lineage>
        <taxon>Bacteria</taxon>
        <taxon>Pseudomonadati</taxon>
        <taxon>Pseudomonadota</taxon>
        <taxon>Alphaproteobacteria</taxon>
        <taxon>Hyphomicrobiales</taxon>
        <taxon>Phyllobacteriaceae</taxon>
        <taxon>Mesorhizobium</taxon>
    </lineage>
</organism>
<dbReference type="RefSeq" id="WP_379017712.1">
    <property type="nucleotide sequence ID" value="NZ_JBHUGY010000014.1"/>
</dbReference>
<name>A0ABW4W869_9HYPH</name>
<feature type="compositionally biased region" description="Low complexity" evidence="1">
    <location>
        <begin position="1"/>
        <end position="16"/>
    </location>
</feature>
<reference evidence="3" key="1">
    <citation type="journal article" date="2019" name="Int. J. Syst. Evol. Microbiol.">
        <title>The Global Catalogue of Microorganisms (GCM) 10K type strain sequencing project: providing services to taxonomists for standard genome sequencing and annotation.</title>
        <authorList>
            <consortium name="The Broad Institute Genomics Platform"/>
            <consortium name="The Broad Institute Genome Sequencing Center for Infectious Disease"/>
            <person name="Wu L."/>
            <person name="Ma J."/>
        </authorList>
    </citation>
    <scope>NUCLEOTIDE SEQUENCE [LARGE SCALE GENOMIC DNA]</scope>
    <source>
        <strain evidence="3">CGMCC 1.16226</strain>
    </source>
</reference>
<comment type="caution">
    <text evidence="2">The sequence shown here is derived from an EMBL/GenBank/DDBJ whole genome shotgun (WGS) entry which is preliminary data.</text>
</comment>